<protein>
    <submittedName>
        <fullName evidence="1">Uncharacterized protein</fullName>
    </submittedName>
</protein>
<proteinExistence type="predicted"/>
<evidence type="ECO:0000313" key="2">
    <source>
        <dbReference type="Proteomes" id="UP000649617"/>
    </source>
</evidence>
<reference evidence="1" key="1">
    <citation type="submission" date="2021-02" db="EMBL/GenBank/DDBJ databases">
        <authorList>
            <person name="Dougan E. K."/>
            <person name="Rhodes N."/>
            <person name="Thang M."/>
            <person name="Chan C."/>
        </authorList>
    </citation>
    <scope>NUCLEOTIDE SEQUENCE</scope>
</reference>
<name>A0A812NHP6_SYMPI</name>
<gene>
    <name evidence="1" type="ORF">SPIL2461_LOCUS6961</name>
</gene>
<comment type="caution">
    <text evidence="1">The sequence shown here is derived from an EMBL/GenBank/DDBJ whole genome shotgun (WGS) entry which is preliminary data.</text>
</comment>
<dbReference type="Proteomes" id="UP000649617">
    <property type="component" value="Unassembled WGS sequence"/>
</dbReference>
<keyword evidence="2" id="KW-1185">Reference proteome</keyword>
<evidence type="ECO:0000313" key="1">
    <source>
        <dbReference type="EMBL" id="CAE7307485.1"/>
    </source>
</evidence>
<dbReference type="EMBL" id="CAJNIZ010010868">
    <property type="protein sequence ID" value="CAE7307485.1"/>
    <property type="molecule type" value="Genomic_DNA"/>
</dbReference>
<dbReference type="AlphaFoldDB" id="A0A812NHP6"/>
<accession>A0A812NHP6</accession>
<organism evidence="1 2">
    <name type="scientific">Symbiodinium pilosum</name>
    <name type="common">Dinoflagellate</name>
    <dbReference type="NCBI Taxonomy" id="2952"/>
    <lineage>
        <taxon>Eukaryota</taxon>
        <taxon>Sar</taxon>
        <taxon>Alveolata</taxon>
        <taxon>Dinophyceae</taxon>
        <taxon>Suessiales</taxon>
        <taxon>Symbiodiniaceae</taxon>
        <taxon>Symbiodinium</taxon>
    </lineage>
</organism>
<sequence>MFALSSLEEANLPEKMPLSAPYVDLLVPLSHPAGLSDLKRLVKDADEHRKKALRDKKPEAEGLFFEDPAARFGPGQLHEASAQKVACGQWALSGDFYEFVPVVTVKLQGEKFMPEDGAFIVPSKYHCKKYFDGGVPSDIDILTPMETSDDRTVAFLKFPLANKKVHHSFRVCFCEFPVCERESGWRFRQSIEFNVTGKVCQPPTERLAQGRQSTVELDSVGSRLIGMDTNNDGLRLLDIRPGNGDTSSEPDVTEIYIKESCSDTENCEAKPDMSKIAWKYLLPGNDRAFAVDEDLRSILIITPREGILDTSDVSLQGFSEEPKVRTSILWDDEHLWFLTSTASKFCIHFLKVSEISESEERAAQVKPRLCIGATSVTMEVEVGCRFEQAIFLGATGRLPETEGPKNYVLARVGLSKAQGTRGLNLDEAACGTQVKGIQALVGFRNHLYAAQEGASRILVVDTGMQKCRSLDTSHLAEAVTWGGFAVLSDRIYVTPKDGLGDLIGVLEPNRTESQVKGIRVEGVSASIAAWPAQQKICLQTPSSEVFSMDVSTLPETLP</sequence>